<dbReference type="Proteomes" id="UP000800040">
    <property type="component" value="Unassembled WGS sequence"/>
</dbReference>
<name>A0A6A5K1T0_9PLEO</name>
<evidence type="ECO:0000313" key="3">
    <source>
        <dbReference type="Proteomes" id="UP000800040"/>
    </source>
</evidence>
<keyword evidence="3" id="KW-1185">Reference proteome</keyword>
<dbReference type="PANTHER" id="PTHR38790:SF4">
    <property type="entry name" value="2EXR DOMAIN-CONTAINING PROTEIN"/>
    <property type="match status" value="1"/>
</dbReference>
<accession>A0A6A5K1T0</accession>
<dbReference type="InterPro" id="IPR056632">
    <property type="entry name" value="DUF7730"/>
</dbReference>
<dbReference type="EMBL" id="ML975540">
    <property type="protein sequence ID" value="KAF1828487.1"/>
    <property type="molecule type" value="Genomic_DNA"/>
</dbReference>
<organism evidence="2 3">
    <name type="scientific">Decorospora gaudefroyi</name>
    <dbReference type="NCBI Taxonomy" id="184978"/>
    <lineage>
        <taxon>Eukaryota</taxon>
        <taxon>Fungi</taxon>
        <taxon>Dikarya</taxon>
        <taxon>Ascomycota</taxon>
        <taxon>Pezizomycotina</taxon>
        <taxon>Dothideomycetes</taxon>
        <taxon>Pleosporomycetidae</taxon>
        <taxon>Pleosporales</taxon>
        <taxon>Pleosporineae</taxon>
        <taxon>Pleosporaceae</taxon>
        <taxon>Decorospora</taxon>
    </lineage>
</organism>
<dbReference type="AlphaFoldDB" id="A0A6A5K1T0"/>
<dbReference type="PANTHER" id="PTHR38790">
    <property type="entry name" value="2EXR DOMAIN-CONTAINING PROTEIN-RELATED"/>
    <property type="match status" value="1"/>
</dbReference>
<reference evidence="2" key="1">
    <citation type="submission" date="2020-01" db="EMBL/GenBank/DDBJ databases">
        <authorList>
            <consortium name="DOE Joint Genome Institute"/>
            <person name="Haridas S."/>
            <person name="Albert R."/>
            <person name="Binder M."/>
            <person name="Bloem J."/>
            <person name="Labutti K."/>
            <person name="Salamov A."/>
            <person name="Andreopoulos B."/>
            <person name="Baker S.E."/>
            <person name="Barry K."/>
            <person name="Bills G."/>
            <person name="Bluhm B.H."/>
            <person name="Cannon C."/>
            <person name="Castanera R."/>
            <person name="Culley D.E."/>
            <person name="Daum C."/>
            <person name="Ezra D."/>
            <person name="Gonzalez J.B."/>
            <person name="Henrissat B."/>
            <person name="Kuo A."/>
            <person name="Liang C."/>
            <person name="Lipzen A."/>
            <person name="Lutzoni F."/>
            <person name="Magnuson J."/>
            <person name="Mondo S."/>
            <person name="Nolan M."/>
            <person name="Ohm R."/>
            <person name="Pangilinan J."/>
            <person name="Park H.-J."/>
            <person name="Ramirez L."/>
            <person name="Alfaro M."/>
            <person name="Sun H."/>
            <person name="Tritt A."/>
            <person name="Yoshinaga Y."/>
            <person name="Zwiers L.-H."/>
            <person name="Turgeon B.G."/>
            <person name="Goodwin S.B."/>
            <person name="Spatafora J.W."/>
            <person name="Crous P.W."/>
            <person name="Grigoriev I.V."/>
        </authorList>
    </citation>
    <scope>NUCLEOTIDE SEQUENCE</scope>
    <source>
        <strain evidence="2">P77</strain>
    </source>
</reference>
<sequence length="263" mass="30167">MTSRAAGIIASFLERYVDIGIANKKRRNKKHHAKDTAIWDARLPKTRTFPNTTAMTNISTQPQALFFSKLPLELRRLIYSYAFCNSSGELELQIAKDTVGDGHPKPFELSCPTAQQLFGFPSSCKLSHVETAHLIYQSNTFLFPDITTFFCFQRLLPSRHFSHSIQSIHLKWNHAWRGKYFLEGVPPYNLEAWNRCWKQIAADMEGLKHVQVDIALGVPDFEEEFFTALVDVAQRVRMEVRVSWKNGGKEWPFAVRKGAEGLF</sequence>
<feature type="domain" description="DUF7730" evidence="1">
    <location>
        <begin position="113"/>
        <end position="219"/>
    </location>
</feature>
<evidence type="ECO:0000313" key="2">
    <source>
        <dbReference type="EMBL" id="KAF1828487.1"/>
    </source>
</evidence>
<proteinExistence type="predicted"/>
<dbReference type="Pfam" id="PF24864">
    <property type="entry name" value="DUF7730"/>
    <property type="match status" value="1"/>
</dbReference>
<protein>
    <recommendedName>
        <fullName evidence="1">DUF7730 domain-containing protein</fullName>
    </recommendedName>
</protein>
<evidence type="ECO:0000259" key="1">
    <source>
        <dbReference type="Pfam" id="PF24864"/>
    </source>
</evidence>
<gene>
    <name evidence="2" type="ORF">BDW02DRAFT_574828</name>
</gene>
<dbReference type="OrthoDB" id="3687308at2759"/>